<dbReference type="HOGENOM" id="CLU_063975_0_0_1"/>
<dbReference type="STRING" id="88036.D8R5U5"/>
<dbReference type="NCBIfam" id="NF003106">
    <property type="entry name" value="PRK04027.1"/>
    <property type="match status" value="1"/>
</dbReference>
<keyword evidence="3 4" id="KW-0687">Ribonucleoprotein</keyword>
<dbReference type="GO" id="GO:0019843">
    <property type="term" value="F:rRNA binding"/>
    <property type="evidence" value="ECO:0000318"/>
    <property type="project" value="GO_Central"/>
</dbReference>
<proteinExistence type="inferred from homology"/>
<evidence type="ECO:0000256" key="1">
    <source>
        <dbReference type="ARBA" id="ARBA00007151"/>
    </source>
</evidence>
<dbReference type="InParanoid" id="D8R5U5"/>
<dbReference type="PANTHER" id="PTHR11205">
    <property type="entry name" value="RIBOSOMAL PROTEIN S7"/>
    <property type="match status" value="1"/>
</dbReference>
<evidence type="ECO:0000259" key="5">
    <source>
        <dbReference type="Pfam" id="PF00177"/>
    </source>
</evidence>
<dbReference type="InterPro" id="IPR023798">
    <property type="entry name" value="Ribosomal_uS7_dom"/>
</dbReference>
<dbReference type="InterPro" id="IPR000235">
    <property type="entry name" value="Ribosomal_uS7"/>
</dbReference>
<name>D8R5U5_SELML</name>
<dbReference type="GO" id="GO:0022627">
    <property type="term" value="C:cytosolic small ribosomal subunit"/>
    <property type="evidence" value="ECO:0000318"/>
    <property type="project" value="GO_Central"/>
</dbReference>
<dbReference type="InterPro" id="IPR036823">
    <property type="entry name" value="Ribosomal_uS7_dom_sf"/>
</dbReference>
<dbReference type="GO" id="GO:0005840">
    <property type="term" value="C:ribosome"/>
    <property type="evidence" value="ECO:0000318"/>
    <property type="project" value="GO_Central"/>
</dbReference>
<dbReference type="OrthoDB" id="10264639at2759"/>
<keyword evidence="2 4" id="KW-0689">Ribosomal protein</keyword>
<evidence type="ECO:0000256" key="2">
    <source>
        <dbReference type="ARBA" id="ARBA00022980"/>
    </source>
</evidence>
<evidence type="ECO:0000256" key="3">
    <source>
        <dbReference type="ARBA" id="ARBA00023274"/>
    </source>
</evidence>
<dbReference type="InterPro" id="IPR020606">
    <property type="entry name" value="Ribosomal_uS7_CS"/>
</dbReference>
<protein>
    <recommendedName>
        <fullName evidence="5">Small ribosomal subunit protein uS7 domain-containing protein</fullName>
    </recommendedName>
</protein>
<organism evidence="7">
    <name type="scientific">Selaginella moellendorffii</name>
    <name type="common">Spikemoss</name>
    <dbReference type="NCBI Taxonomy" id="88036"/>
    <lineage>
        <taxon>Eukaryota</taxon>
        <taxon>Viridiplantae</taxon>
        <taxon>Streptophyta</taxon>
        <taxon>Embryophyta</taxon>
        <taxon>Tracheophyta</taxon>
        <taxon>Lycopodiopsida</taxon>
        <taxon>Selaginellales</taxon>
        <taxon>Selaginellaceae</taxon>
        <taxon>Selaginella</taxon>
    </lineage>
</organism>
<evidence type="ECO:0000313" key="7">
    <source>
        <dbReference type="Proteomes" id="UP000001514"/>
    </source>
</evidence>
<dbReference type="Gramene" id="EFJ32216">
    <property type="protein sequence ID" value="EFJ32216"/>
    <property type="gene ID" value="SELMODRAFT_85986"/>
</dbReference>
<dbReference type="GO" id="GO:0003729">
    <property type="term" value="F:mRNA binding"/>
    <property type="evidence" value="ECO:0000318"/>
    <property type="project" value="GO_Central"/>
</dbReference>
<dbReference type="NCBIfam" id="TIGR01028">
    <property type="entry name" value="uS7_euk_arch"/>
    <property type="match status" value="1"/>
</dbReference>
<evidence type="ECO:0000256" key="4">
    <source>
        <dbReference type="RuleBase" id="RU003619"/>
    </source>
</evidence>
<dbReference type="InterPro" id="IPR005716">
    <property type="entry name" value="Ribosomal_uS7_euk/arc"/>
</dbReference>
<dbReference type="Gene3D" id="1.10.455.10">
    <property type="entry name" value="Ribosomal protein S7 domain"/>
    <property type="match status" value="1"/>
</dbReference>
<dbReference type="GO" id="GO:0003735">
    <property type="term" value="F:structural constituent of ribosome"/>
    <property type="evidence" value="ECO:0000318"/>
    <property type="project" value="GO_Central"/>
</dbReference>
<keyword evidence="7" id="KW-1185">Reference proteome</keyword>
<gene>
    <name evidence="6" type="ORF">SELMODRAFT_85986</name>
</gene>
<dbReference type="KEGG" id="smo:SELMODRAFT_85986"/>
<dbReference type="eggNOG" id="KOG3291">
    <property type="taxonomic scope" value="Eukaryota"/>
</dbReference>
<dbReference type="PROSITE" id="PS00052">
    <property type="entry name" value="RIBOSOMAL_S7"/>
    <property type="match status" value="1"/>
</dbReference>
<feature type="domain" description="Small ribosomal subunit protein uS7" evidence="5">
    <location>
        <begin position="45"/>
        <end position="194"/>
    </location>
</feature>
<sequence>MPTEAKLFGKWSYGDLAEIEDMSLEDYIAVNGHKVGSFVPCTAGRYSRKRFKKGRCPIVERLVNVLMFHGRNSGKKVMAVRIVKYAMEIIHLLTDENPIKVVLDAIQHCAPREESVSLVTRGVARRSSVDTSPLRRVNQALAFIATGTRESAFKTAKPIAECLADELINAAKGSSNSYAVRRKDEIERVAKTMR</sequence>
<accession>D8R5U5</accession>
<dbReference type="PIRSF" id="PIRSF002122">
    <property type="entry name" value="RPS7p_RPS7a_RPS5e_RPS7o"/>
    <property type="match status" value="1"/>
</dbReference>
<dbReference type="EMBL" id="GL377572">
    <property type="protein sequence ID" value="EFJ32216.1"/>
    <property type="molecule type" value="Genomic_DNA"/>
</dbReference>
<dbReference type="SUPFAM" id="SSF47973">
    <property type="entry name" value="Ribosomal protein S7"/>
    <property type="match status" value="1"/>
</dbReference>
<evidence type="ECO:0000313" key="6">
    <source>
        <dbReference type="EMBL" id="EFJ32216.1"/>
    </source>
</evidence>
<dbReference type="CDD" id="cd14867">
    <property type="entry name" value="uS7_Eukaryote"/>
    <property type="match status" value="1"/>
</dbReference>
<dbReference type="Proteomes" id="UP000001514">
    <property type="component" value="Unassembled WGS sequence"/>
</dbReference>
<reference evidence="6 7" key="1">
    <citation type="journal article" date="2011" name="Science">
        <title>The Selaginella genome identifies genetic changes associated with the evolution of vascular plants.</title>
        <authorList>
            <person name="Banks J.A."/>
            <person name="Nishiyama T."/>
            <person name="Hasebe M."/>
            <person name="Bowman J.L."/>
            <person name="Gribskov M."/>
            <person name="dePamphilis C."/>
            <person name="Albert V.A."/>
            <person name="Aono N."/>
            <person name="Aoyama T."/>
            <person name="Ambrose B.A."/>
            <person name="Ashton N.W."/>
            <person name="Axtell M.J."/>
            <person name="Barker E."/>
            <person name="Barker M.S."/>
            <person name="Bennetzen J.L."/>
            <person name="Bonawitz N.D."/>
            <person name="Chapple C."/>
            <person name="Cheng C."/>
            <person name="Correa L.G."/>
            <person name="Dacre M."/>
            <person name="DeBarry J."/>
            <person name="Dreyer I."/>
            <person name="Elias M."/>
            <person name="Engstrom E.M."/>
            <person name="Estelle M."/>
            <person name="Feng L."/>
            <person name="Finet C."/>
            <person name="Floyd S.K."/>
            <person name="Frommer W.B."/>
            <person name="Fujita T."/>
            <person name="Gramzow L."/>
            <person name="Gutensohn M."/>
            <person name="Harholt J."/>
            <person name="Hattori M."/>
            <person name="Heyl A."/>
            <person name="Hirai T."/>
            <person name="Hiwatashi Y."/>
            <person name="Ishikawa M."/>
            <person name="Iwata M."/>
            <person name="Karol K.G."/>
            <person name="Koehler B."/>
            <person name="Kolukisaoglu U."/>
            <person name="Kubo M."/>
            <person name="Kurata T."/>
            <person name="Lalonde S."/>
            <person name="Li K."/>
            <person name="Li Y."/>
            <person name="Litt A."/>
            <person name="Lyons E."/>
            <person name="Manning G."/>
            <person name="Maruyama T."/>
            <person name="Michael T.P."/>
            <person name="Mikami K."/>
            <person name="Miyazaki S."/>
            <person name="Morinaga S."/>
            <person name="Murata T."/>
            <person name="Mueller-Roeber B."/>
            <person name="Nelson D.R."/>
            <person name="Obara M."/>
            <person name="Oguri Y."/>
            <person name="Olmstead R.G."/>
            <person name="Onodera N."/>
            <person name="Petersen B.L."/>
            <person name="Pils B."/>
            <person name="Prigge M."/>
            <person name="Rensing S.A."/>
            <person name="Riano-Pachon D.M."/>
            <person name="Roberts A.W."/>
            <person name="Sato Y."/>
            <person name="Scheller H.V."/>
            <person name="Schulz B."/>
            <person name="Schulz C."/>
            <person name="Shakirov E.V."/>
            <person name="Shibagaki N."/>
            <person name="Shinohara N."/>
            <person name="Shippen D.E."/>
            <person name="Soerensen I."/>
            <person name="Sotooka R."/>
            <person name="Sugimoto N."/>
            <person name="Sugita M."/>
            <person name="Sumikawa N."/>
            <person name="Tanurdzic M."/>
            <person name="Theissen G."/>
            <person name="Ulvskov P."/>
            <person name="Wakazuki S."/>
            <person name="Weng J.K."/>
            <person name="Willats W.W."/>
            <person name="Wipf D."/>
            <person name="Wolf P.G."/>
            <person name="Yang L."/>
            <person name="Zimmer A.D."/>
            <person name="Zhu Q."/>
            <person name="Mitros T."/>
            <person name="Hellsten U."/>
            <person name="Loque D."/>
            <person name="Otillar R."/>
            <person name="Salamov A."/>
            <person name="Schmutz J."/>
            <person name="Shapiro H."/>
            <person name="Lindquist E."/>
            <person name="Lucas S."/>
            <person name="Rokhsar D."/>
            <person name="Grigoriev I.V."/>
        </authorList>
    </citation>
    <scope>NUCLEOTIDE SEQUENCE [LARGE SCALE GENOMIC DNA]</scope>
</reference>
<dbReference type="GO" id="GO:0006412">
    <property type="term" value="P:translation"/>
    <property type="evidence" value="ECO:0000318"/>
    <property type="project" value="GO_Central"/>
</dbReference>
<comment type="similarity">
    <text evidence="1 4">Belongs to the universal ribosomal protein uS7 family.</text>
</comment>
<dbReference type="Pfam" id="PF00177">
    <property type="entry name" value="Ribosomal_S7"/>
    <property type="match status" value="1"/>
</dbReference>
<dbReference type="AlphaFoldDB" id="D8R5U5"/>